<comment type="caution">
    <text evidence="1">The sequence shown here is derived from an EMBL/GenBank/DDBJ whole genome shotgun (WGS) entry which is preliminary data.</text>
</comment>
<keyword evidence="2" id="KW-1185">Reference proteome</keyword>
<organism evidence="1 2">
    <name type="scientific">Apiospora aurea</name>
    <dbReference type="NCBI Taxonomy" id="335848"/>
    <lineage>
        <taxon>Eukaryota</taxon>
        <taxon>Fungi</taxon>
        <taxon>Dikarya</taxon>
        <taxon>Ascomycota</taxon>
        <taxon>Pezizomycotina</taxon>
        <taxon>Sordariomycetes</taxon>
        <taxon>Xylariomycetidae</taxon>
        <taxon>Amphisphaeriales</taxon>
        <taxon>Apiosporaceae</taxon>
        <taxon>Apiospora</taxon>
    </lineage>
</organism>
<evidence type="ECO:0000313" key="2">
    <source>
        <dbReference type="Proteomes" id="UP001391051"/>
    </source>
</evidence>
<dbReference type="RefSeq" id="XP_066698771.1">
    <property type="nucleotide sequence ID" value="XM_066846373.1"/>
</dbReference>
<dbReference type="EMBL" id="JAQQWE010000006">
    <property type="protein sequence ID" value="KAK7949265.1"/>
    <property type="molecule type" value="Genomic_DNA"/>
</dbReference>
<evidence type="ECO:0000313" key="1">
    <source>
        <dbReference type="EMBL" id="KAK7949265.1"/>
    </source>
</evidence>
<gene>
    <name evidence="1" type="ORF">PG986_010151</name>
</gene>
<accession>A0ABR1Q9R4</accession>
<sequence length="381" mass="43669">MTLEARLGAPAIKQRSVWLDERGDLYLTVYNSKETQLFRVDSKSLSRASRKWRLIINEKLERMRATGFIRAHTTFDLFAEGDPGYHYLLFRIMHYNFGELPDTLTETELFELLTITDEYNIWPSLLRPWIAAWIEPHQAWPGPGPYDYSSDFVRRLHNRLWVAWKLGEIEMFRKLVEILIKEVAPGKGTELLISGKPLPKSSEIPGLADFLEKERKQRVSDLLGVFQEELRHCQNGERRFCTLIGCSDLERSMCDFIVMGSIIRDYHKHVLDPAGHRGKEKVQSVNATYDRLKSIEIHNYSIIPGDGIAATSAPGLTHNGCNPTPWIHDKLDAIMFRSTWSLDAGLQKSLEYVSQLTGLGRPRVKGTKRELTDDDETAKPA</sequence>
<dbReference type="Proteomes" id="UP001391051">
    <property type="component" value="Unassembled WGS sequence"/>
</dbReference>
<reference evidence="1 2" key="1">
    <citation type="submission" date="2023-01" db="EMBL/GenBank/DDBJ databases">
        <title>Analysis of 21 Apiospora genomes using comparative genomics revels a genus with tremendous synthesis potential of carbohydrate active enzymes and secondary metabolites.</title>
        <authorList>
            <person name="Sorensen T."/>
        </authorList>
    </citation>
    <scope>NUCLEOTIDE SEQUENCE [LARGE SCALE GENOMIC DNA]</scope>
    <source>
        <strain evidence="1 2">CBS 24483</strain>
    </source>
</reference>
<protein>
    <submittedName>
        <fullName evidence="1">Uncharacterized protein</fullName>
    </submittedName>
</protein>
<name>A0ABR1Q9R4_9PEZI</name>
<dbReference type="GeneID" id="92079435"/>
<proteinExistence type="predicted"/>